<evidence type="ECO:0000313" key="2">
    <source>
        <dbReference type="EMBL" id="GBM71664.1"/>
    </source>
</evidence>
<dbReference type="EMBL" id="BGPR01002326">
    <property type="protein sequence ID" value="GBM71664.1"/>
    <property type="molecule type" value="Genomic_DNA"/>
</dbReference>
<feature type="compositionally biased region" description="Basic and acidic residues" evidence="1">
    <location>
        <begin position="39"/>
        <end position="53"/>
    </location>
</feature>
<feature type="region of interest" description="Disordered" evidence="1">
    <location>
        <begin position="33"/>
        <end position="53"/>
    </location>
</feature>
<comment type="caution">
    <text evidence="2">The sequence shown here is derived from an EMBL/GenBank/DDBJ whole genome shotgun (WGS) entry which is preliminary data.</text>
</comment>
<organism evidence="2 3">
    <name type="scientific">Araneus ventricosus</name>
    <name type="common">Orbweaver spider</name>
    <name type="synonym">Epeira ventricosa</name>
    <dbReference type="NCBI Taxonomy" id="182803"/>
    <lineage>
        <taxon>Eukaryota</taxon>
        <taxon>Metazoa</taxon>
        <taxon>Ecdysozoa</taxon>
        <taxon>Arthropoda</taxon>
        <taxon>Chelicerata</taxon>
        <taxon>Arachnida</taxon>
        <taxon>Araneae</taxon>
        <taxon>Araneomorphae</taxon>
        <taxon>Entelegynae</taxon>
        <taxon>Araneoidea</taxon>
        <taxon>Araneidae</taxon>
        <taxon>Araneus</taxon>
    </lineage>
</organism>
<dbReference type="OrthoDB" id="8058698at2759"/>
<accession>A0A4Y2I1A4</accession>
<evidence type="ECO:0000256" key="1">
    <source>
        <dbReference type="SAM" id="MobiDB-lite"/>
    </source>
</evidence>
<protein>
    <submittedName>
        <fullName evidence="2">Uncharacterized protein</fullName>
    </submittedName>
</protein>
<keyword evidence="3" id="KW-1185">Reference proteome</keyword>
<name>A0A4Y2I1A4_ARAVE</name>
<reference evidence="2 3" key="1">
    <citation type="journal article" date="2019" name="Sci. Rep.">
        <title>Orb-weaving spider Araneus ventricosus genome elucidates the spidroin gene catalogue.</title>
        <authorList>
            <person name="Kono N."/>
            <person name="Nakamura H."/>
            <person name="Ohtoshi R."/>
            <person name="Moran D.A.P."/>
            <person name="Shinohara A."/>
            <person name="Yoshida Y."/>
            <person name="Fujiwara M."/>
            <person name="Mori M."/>
            <person name="Tomita M."/>
            <person name="Arakawa K."/>
        </authorList>
    </citation>
    <scope>NUCLEOTIDE SEQUENCE [LARGE SCALE GENOMIC DNA]</scope>
</reference>
<gene>
    <name evidence="2" type="ORF">AVEN_268967_1</name>
</gene>
<sequence>MKLLLTERLFKRDQRLDRKVVIGGVDVIATKKRKKGKRKQMEDKRIKRKMVKTDADAAHSQSMEILEITAMFSSTYTDTDVITLQYQSQNRLDFPTLAMECDRYGVSDRTAASFASAVLQDIGIAHEGETSNVLDRNKIRRQHKKL</sequence>
<evidence type="ECO:0000313" key="3">
    <source>
        <dbReference type="Proteomes" id="UP000499080"/>
    </source>
</evidence>
<proteinExistence type="predicted"/>
<dbReference type="Proteomes" id="UP000499080">
    <property type="component" value="Unassembled WGS sequence"/>
</dbReference>
<dbReference type="AlphaFoldDB" id="A0A4Y2I1A4"/>